<name>A0A4R7K9R1_9CLOT</name>
<dbReference type="AlphaFoldDB" id="A0A4R7K9R1"/>
<protein>
    <submittedName>
        <fullName evidence="1">Uncharacterized protein</fullName>
    </submittedName>
</protein>
<dbReference type="EMBL" id="SOAZ01000023">
    <property type="protein sequence ID" value="TDT50921.1"/>
    <property type="molecule type" value="Genomic_DNA"/>
</dbReference>
<accession>A0A4R7K9R1</accession>
<proteinExistence type="predicted"/>
<dbReference type="SUPFAM" id="SSF89360">
    <property type="entry name" value="HesB-like domain"/>
    <property type="match status" value="1"/>
</dbReference>
<comment type="caution">
    <text evidence="1">The sequence shown here is derived from an EMBL/GenBank/DDBJ whole genome shotgun (WGS) entry which is preliminary data.</text>
</comment>
<evidence type="ECO:0000313" key="1">
    <source>
        <dbReference type="EMBL" id="TDT50921.1"/>
    </source>
</evidence>
<organism evidence="1 2">
    <name type="scientific">Fonticella tunisiensis</name>
    <dbReference type="NCBI Taxonomy" id="1096341"/>
    <lineage>
        <taxon>Bacteria</taxon>
        <taxon>Bacillati</taxon>
        <taxon>Bacillota</taxon>
        <taxon>Clostridia</taxon>
        <taxon>Eubacteriales</taxon>
        <taxon>Clostridiaceae</taxon>
        <taxon>Fonticella</taxon>
    </lineage>
</organism>
<reference evidence="1 2" key="1">
    <citation type="submission" date="2019-03" db="EMBL/GenBank/DDBJ databases">
        <title>Genomic Encyclopedia of Type Strains, Phase IV (KMG-IV): sequencing the most valuable type-strain genomes for metagenomic binning, comparative biology and taxonomic classification.</title>
        <authorList>
            <person name="Goeker M."/>
        </authorList>
    </citation>
    <scope>NUCLEOTIDE SEQUENCE [LARGE SCALE GENOMIC DNA]</scope>
    <source>
        <strain evidence="1 2">DSM 24455</strain>
    </source>
</reference>
<gene>
    <name evidence="1" type="ORF">EDD71_12316</name>
</gene>
<dbReference type="OrthoDB" id="1955366at2"/>
<dbReference type="Proteomes" id="UP000295325">
    <property type="component" value="Unassembled WGS sequence"/>
</dbReference>
<keyword evidence="2" id="KW-1185">Reference proteome</keyword>
<evidence type="ECO:0000313" key="2">
    <source>
        <dbReference type="Proteomes" id="UP000295325"/>
    </source>
</evidence>
<dbReference type="Gene3D" id="2.60.300.12">
    <property type="entry name" value="HesB-like domain"/>
    <property type="match status" value="1"/>
</dbReference>
<dbReference type="InterPro" id="IPR035903">
    <property type="entry name" value="HesB-like_dom_sf"/>
</dbReference>
<sequence length="59" mass="6800">MALDEPKETDNVYEVEGIKVLFNKENSLYTRGFVIDFRNSIFGKRFSVEQLYSTGGSCR</sequence>